<dbReference type="Gene3D" id="1.10.1330.10">
    <property type="entry name" value="Dockerin domain"/>
    <property type="match status" value="1"/>
</dbReference>
<dbReference type="RefSeq" id="WP_197529349.1">
    <property type="nucleotide sequence ID" value="NZ_CP036349.1"/>
</dbReference>
<keyword evidence="3" id="KW-1185">Reference proteome</keyword>
<proteinExistence type="predicted"/>
<dbReference type="GO" id="GO:0000272">
    <property type="term" value="P:polysaccharide catabolic process"/>
    <property type="evidence" value="ECO:0007669"/>
    <property type="project" value="InterPro"/>
</dbReference>
<dbReference type="PROSITE" id="PS50042">
    <property type="entry name" value="CNMP_BINDING_3"/>
    <property type="match status" value="1"/>
</dbReference>
<gene>
    <name evidence="2" type="ORF">Spa11_25490</name>
</gene>
<dbReference type="SUPFAM" id="SSF63446">
    <property type="entry name" value="Type I dockerin domain"/>
    <property type="match status" value="1"/>
</dbReference>
<accession>A0A518K982</accession>
<evidence type="ECO:0000259" key="1">
    <source>
        <dbReference type="PROSITE" id="PS50042"/>
    </source>
</evidence>
<dbReference type="InterPro" id="IPR025442">
    <property type="entry name" value="DUF4185"/>
</dbReference>
<dbReference type="AlphaFoldDB" id="A0A518K982"/>
<reference evidence="2 3" key="1">
    <citation type="submission" date="2019-02" db="EMBL/GenBank/DDBJ databases">
        <title>Deep-cultivation of Planctomycetes and their phenomic and genomic characterization uncovers novel biology.</title>
        <authorList>
            <person name="Wiegand S."/>
            <person name="Jogler M."/>
            <person name="Boedeker C."/>
            <person name="Pinto D."/>
            <person name="Vollmers J."/>
            <person name="Rivas-Marin E."/>
            <person name="Kohn T."/>
            <person name="Peeters S.H."/>
            <person name="Heuer A."/>
            <person name="Rast P."/>
            <person name="Oberbeckmann S."/>
            <person name="Bunk B."/>
            <person name="Jeske O."/>
            <person name="Meyerdierks A."/>
            <person name="Storesund J.E."/>
            <person name="Kallscheuer N."/>
            <person name="Luecker S."/>
            <person name="Lage O.M."/>
            <person name="Pohl T."/>
            <person name="Merkel B.J."/>
            <person name="Hornburger P."/>
            <person name="Mueller R.-W."/>
            <person name="Bruemmer F."/>
            <person name="Labrenz M."/>
            <person name="Spormann A.M."/>
            <person name="Op den Camp H."/>
            <person name="Overmann J."/>
            <person name="Amann R."/>
            <person name="Jetten M.S.M."/>
            <person name="Mascher T."/>
            <person name="Medema M.H."/>
            <person name="Devos D.P."/>
            <person name="Kaster A.-K."/>
            <person name="Ovreas L."/>
            <person name="Rohde M."/>
            <person name="Galperin M.Y."/>
            <person name="Jogler C."/>
        </authorList>
    </citation>
    <scope>NUCLEOTIDE SEQUENCE [LARGE SCALE GENOMIC DNA]</scope>
    <source>
        <strain evidence="2 3">Spa11</strain>
    </source>
</reference>
<organism evidence="2 3">
    <name type="scientific">Botrimarina mediterranea</name>
    <dbReference type="NCBI Taxonomy" id="2528022"/>
    <lineage>
        <taxon>Bacteria</taxon>
        <taxon>Pseudomonadati</taxon>
        <taxon>Planctomycetota</taxon>
        <taxon>Planctomycetia</taxon>
        <taxon>Pirellulales</taxon>
        <taxon>Lacipirellulaceae</taxon>
        <taxon>Botrimarina</taxon>
    </lineage>
</organism>
<dbReference type="Pfam" id="PF13810">
    <property type="entry name" value="DUF4185"/>
    <property type="match status" value="1"/>
</dbReference>
<dbReference type="InterPro" id="IPR018247">
    <property type="entry name" value="EF_Hand_1_Ca_BS"/>
</dbReference>
<evidence type="ECO:0000313" key="2">
    <source>
        <dbReference type="EMBL" id="QDV74346.1"/>
    </source>
</evidence>
<sequence>MKKLLRCIIETHLAVFLVVSVSPPLLWASSITETHDWEIVARLTGPAGSDSINPTWDVGIGGTDLGFSVNHNGKAYYLFGDTFASDAGAGSGGPDWRKNVMAYSTDFEPSDGITFDGWITRPNGTATQVITPGTAPVTYIPTGGVSVGDNLYVWYMHVSDWNEWTLSHAGLGRWSEGDSQFTIVPDYQFSNPNGGAYSAGHGSQGYGNFGMVAASYRNPLENTSDPHIYLWGTPGGREGGVKLARVLPEQIEDLSAYEYFTGESAGTPQWGSGETSGVKLVDSGVGEMSVMYNEALREWTMMSISGGPAPDIEVRHAENPWGPWSAPKTVVDFADAPGGIYSPYMNPLLVEGGGRTVYFTMSLWDPYDVYLAKATFDIDFETRWDAALSSAAFDANWSHGLPTDEHRTLVDNGGTIRVSAATVMREMVIGSDVSLGGAVQVSPSGSLTIGGGGVVLSRTSTSEAELVVAGGRLEIQADANGAGDMIVGERGPATFTLTAGETRLAGNLTSAVFGSHATIEHSGGTLEAKELLLGGEGQSDYALSSGGVLTARGLMVLARQAGGESTFTQTAGEVALSTASAVPSRIGLVIGERGSAQYTISDGTLDVPGVVWIAGQGGSQGELAIEGGAVRVGGDLVVGQQGQGVLTQSDGTLQVDGRLRVGNGRLEVTGGDLTVGSYQQDTGSTLEFGIGVVEGGDVTVLSTAVLGGDLSLRLLDDHLPSAGESHTLLDAGADLLGAFENIASGDRLETLDGQGSFLVHYGANSPYGADRLVLDAFEIAGLRSDYNGDGLVDAADYTVWRDSFGDPVSRPYDGADGDGNGEIDQADYAIWATNFGASADSDPAHAVPEPSALVVGVAMLLALQVKQR</sequence>
<evidence type="ECO:0000313" key="3">
    <source>
        <dbReference type="Proteomes" id="UP000316426"/>
    </source>
</evidence>
<dbReference type="InterPro" id="IPR000595">
    <property type="entry name" value="cNMP-bd_dom"/>
</dbReference>
<dbReference type="InterPro" id="IPR036439">
    <property type="entry name" value="Dockerin_dom_sf"/>
</dbReference>
<dbReference type="Proteomes" id="UP000316426">
    <property type="component" value="Chromosome"/>
</dbReference>
<name>A0A518K982_9BACT</name>
<protein>
    <recommendedName>
        <fullName evidence="1">Cyclic nucleotide-binding domain-containing protein</fullName>
    </recommendedName>
</protein>
<dbReference type="EMBL" id="CP036349">
    <property type="protein sequence ID" value="QDV74346.1"/>
    <property type="molecule type" value="Genomic_DNA"/>
</dbReference>
<dbReference type="PROSITE" id="PS00018">
    <property type="entry name" value="EF_HAND_1"/>
    <property type="match status" value="2"/>
</dbReference>
<dbReference type="KEGG" id="bmei:Spa11_25490"/>
<feature type="domain" description="Cyclic nucleotide-binding" evidence="1">
    <location>
        <begin position="591"/>
        <end position="625"/>
    </location>
</feature>